<keyword evidence="1" id="KW-1133">Transmembrane helix</keyword>
<organism evidence="2 3">
    <name type="scientific">Clostridium malenominatum</name>
    <dbReference type="NCBI Taxonomy" id="1539"/>
    <lineage>
        <taxon>Bacteria</taxon>
        <taxon>Bacillati</taxon>
        <taxon>Bacillota</taxon>
        <taxon>Clostridia</taxon>
        <taxon>Eubacteriales</taxon>
        <taxon>Clostridiaceae</taxon>
        <taxon>Clostridium</taxon>
    </lineage>
</organism>
<protein>
    <recommendedName>
        <fullName evidence="4">Endonuclease III</fullName>
    </recommendedName>
</protein>
<dbReference type="Proteomes" id="UP001500339">
    <property type="component" value="Unassembled WGS sequence"/>
</dbReference>
<evidence type="ECO:0000313" key="3">
    <source>
        <dbReference type="Proteomes" id="UP001500339"/>
    </source>
</evidence>
<comment type="caution">
    <text evidence="2">The sequence shown here is derived from an EMBL/GenBank/DDBJ whole genome shotgun (WGS) entry which is preliminary data.</text>
</comment>
<gene>
    <name evidence="2" type="ORF">GCM10008905_16410</name>
</gene>
<evidence type="ECO:0000313" key="2">
    <source>
        <dbReference type="EMBL" id="GAA0723596.1"/>
    </source>
</evidence>
<proteinExistence type="predicted"/>
<evidence type="ECO:0008006" key="4">
    <source>
        <dbReference type="Google" id="ProtNLM"/>
    </source>
</evidence>
<name>A0ABN1IXT9_9CLOT</name>
<keyword evidence="1" id="KW-0812">Transmembrane</keyword>
<dbReference type="EMBL" id="BAAACF010000001">
    <property type="protein sequence ID" value="GAA0723596.1"/>
    <property type="molecule type" value="Genomic_DNA"/>
</dbReference>
<feature type="transmembrane region" description="Helical" evidence="1">
    <location>
        <begin position="6"/>
        <end position="28"/>
    </location>
</feature>
<accession>A0ABN1IXT9</accession>
<reference evidence="2 3" key="1">
    <citation type="journal article" date="2019" name="Int. J. Syst. Evol. Microbiol.">
        <title>The Global Catalogue of Microorganisms (GCM) 10K type strain sequencing project: providing services to taxonomists for standard genome sequencing and annotation.</title>
        <authorList>
            <consortium name="The Broad Institute Genomics Platform"/>
            <consortium name="The Broad Institute Genome Sequencing Center for Infectious Disease"/>
            <person name="Wu L."/>
            <person name="Ma J."/>
        </authorList>
    </citation>
    <scope>NUCLEOTIDE SEQUENCE [LARGE SCALE GENOMIC DNA]</scope>
    <source>
        <strain evidence="2 3">JCM 1405</strain>
    </source>
</reference>
<keyword evidence="1" id="KW-0472">Membrane</keyword>
<sequence>MKDSYYIYEFFIRLLKCFCIIMFFGLLLPELLDYILFNYINKKIVYENSILVNNMINKNKLFILNYYLIVKQFIKI</sequence>
<evidence type="ECO:0000256" key="1">
    <source>
        <dbReference type="SAM" id="Phobius"/>
    </source>
</evidence>
<keyword evidence="3" id="KW-1185">Reference proteome</keyword>